<feature type="transmembrane region" description="Helical" evidence="1">
    <location>
        <begin position="247"/>
        <end position="269"/>
    </location>
</feature>
<keyword evidence="3" id="KW-1185">Reference proteome</keyword>
<dbReference type="AlphaFoldDB" id="A0A9W7GKA8"/>
<dbReference type="Proteomes" id="UP001165065">
    <property type="component" value="Unassembled WGS sequence"/>
</dbReference>
<keyword evidence="1" id="KW-1133">Transmembrane helix</keyword>
<keyword evidence="1" id="KW-0472">Membrane</keyword>
<reference evidence="3" key="1">
    <citation type="journal article" date="2023" name="Commun. Biol.">
        <title>Genome analysis of Parmales, the sister group of diatoms, reveals the evolutionary specialization of diatoms from phago-mixotrophs to photoautotrophs.</title>
        <authorList>
            <person name="Ban H."/>
            <person name="Sato S."/>
            <person name="Yoshikawa S."/>
            <person name="Yamada K."/>
            <person name="Nakamura Y."/>
            <person name="Ichinomiya M."/>
            <person name="Sato N."/>
            <person name="Blanc-Mathieu R."/>
            <person name="Endo H."/>
            <person name="Kuwata A."/>
            <person name="Ogata H."/>
        </authorList>
    </citation>
    <scope>NUCLEOTIDE SEQUENCE [LARGE SCALE GENOMIC DNA]</scope>
</reference>
<dbReference type="EMBL" id="BRYA01000337">
    <property type="protein sequence ID" value="GMI47294.1"/>
    <property type="molecule type" value="Genomic_DNA"/>
</dbReference>
<dbReference type="PANTHER" id="PTHR33802:SF2">
    <property type="entry name" value="EF-HAND DOMAIN-CONTAINING PROTEIN"/>
    <property type="match status" value="1"/>
</dbReference>
<feature type="transmembrane region" description="Helical" evidence="1">
    <location>
        <begin position="208"/>
        <end position="227"/>
    </location>
</feature>
<sequence>MSDTPALSKLNYVNLAAYIFNVIFTYGIGVAGIGGLPNNSDLSLKYQTLVTPIGWAFSIWGPIFISQAIFTVAQLLPKYRSSPLVTEGVGYWYALVCLAQSIWTISFSLEVNWLAFIFMFTILGFLAQLNKSQYNIEAPTNGQWWLFKFPFQLHIGWIIAASFVNFSVLLVAYGSDDNMSHQISVAICSLGCVWAIALYVLFVLTKPLVTVGGVAAWALGGIAAQLASPMQTTIDDFATFGEEINTIVLDGVGGGAAILSVFFAVVVVLEIANIIYKQCADKNVEGEQMRKFSAPLTGTGKGVDAV</sequence>
<evidence type="ECO:0000256" key="1">
    <source>
        <dbReference type="SAM" id="Phobius"/>
    </source>
</evidence>
<feature type="transmembrane region" description="Helical" evidence="1">
    <location>
        <begin position="151"/>
        <end position="173"/>
    </location>
</feature>
<evidence type="ECO:0000313" key="3">
    <source>
        <dbReference type="Proteomes" id="UP001165065"/>
    </source>
</evidence>
<keyword evidence="1" id="KW-0812">Transmembrane</keyword>
<feature type="transmembrane region" description="Helical" evidence="1">
    <location>
        <begin position="88"/>
        <end position="105"/>
    </location>
</feature>
<dbReference type="OrthoDB" id="5586934at2759"/>
<protein>
    <submittedName>
        <fullName evidence="2">Uncharacterized protein</fullName>
    </submittedName>
</protein>
<evidence type="ECO:0000313" key="2">
    <source>
        <dbReference type="EMBL" id="GMI47294.1"/>
    </source>
</evidence>
<feature type="transmembrane region" description="Helical" evidence="1">
    <location>
        <begin position="53"/>
        <end position="76"/>
    </location>
</feature>
<proteinExistence type="predicted"/>
<comment type="caution">
    <text evidence="2">The sequence shown here is derived from an EMBL/GenBank/DDBJ whole genome shotgun (WGS) entry which is preliminary data.</text>
</comment>
<dbReference type="PANTHER" id="PTHR33802">
    <property type="entry name" value="SI:CH211-161H7.5-RELATED"/>
    <property type="match status" value="1"/>
</dbReference>
<accession>A0A9W7GKA8</accession>
<feature type="transmembrane region" description="Helical" evidence="1">
    <location>
        <begin position="179"/>
        <end position="201"/>
    </location>
</feature>
<feature type="transmembrane region" description="Helical" evidence="1">
    <location>
        <begin position="12"/>
        <end position="33"/>
    </location>
</feature>
<organism evidence="2 3">
    <name type="scientific">Triparma columacea</name>
    <dbReference type="NCBI Taxonomy" id="722753"/>
    <lineage>
        <taxon>Eukaryota</taxon>
        <taxon>Sar</taxon>
        <taxon>Stramenopiles</taxon>
        <taxon>Ochrophyta</taxon>
        <taxon>Bolidophyceae</taxon>
        <taxon>Parmales</taxon>
        <taxon>Triparmaceae</taxon>
        <taxon>Triparma</taxon>
    </lineage>
</organism>
<name>A0A9W7GKA8_9STRA</name>
<feature type="transmembrane region" description="Helical" evidence="1">
    <location>
        <begin position="111"/>
        <end position="130"/>
    </location>
</feature>
<gene>
    <name evidence="2" type="ORF">TrCOL_g9520</name>
</gene>